<dbReference type="GO" id="GO:0004252">
    <property type="term" value="F:serine-type endopeptidase activity"/>
    <property type="evidence" value="ECO:0007669"/>
    <property type="project" value="InterPro"/>
</dbReference>
<feature type="domain" description="Peptidase S26" evidence="1">
    <location>
        <begin position="49"/>
        <end position="166"/>
    </location>
</feature>
<dbReference type="Pfam" id="PF10502">
    <property type="entry name" value="Peptidase_S26"/>
    <property type="match status" value="1"/>
</dbReference>
<reference evidence="2 3" key="1">
    <citation type="submission" date="2017-03" db="EMBL/GenBank/DDBJ databases">
        <title>Lifting the veil on microbial sulfur biogeochemistry in mining wastewaters.</title>
        <authorList>
            <person name="Kantor R.S."/>
            <person name="Colenbrander Nelson T."/>
            <person name="Marshall S."/>
            <person name="Bennett D."/>
            <person name="Apte S."/>
            <person name="Camacho D."/>
            <person name="Thomas B.C."/>
            <person name="Warren L.A."/>
            <person name="Banfield J.F."/>
        </authorList>
    </citation>
    <scope>NUCLEOTIDE SEQUENCE [LARGE SCALE GENOMIC DNA]</scope>
    <source>
        <strain evidence="2">32-67-7</strain>
    </source>
</reference>
<evidence type="ECO:0000259" key="1">
    <source>
        <dbReference type="Pfam" id="PF10502"/>
    </source>
</evidence>
<protein>
    <submittedName>
        <fullName evidence="2">Peptidase</fullName>
    </submittedName>
</protein>
<accession>A0A258CT54</accession>
<organism evidence="2 3">
    <name type="scientific">Caulobacter vibrioides</name>
    <name type="common">Caulobacter crescentus</name>
    <dbReference type="NCBI Taxonomy" id="155892"/>
    <lineage>
        <taxon>Bacteria</taxon>
        <taxon>Pseudomonadati</taxon>
        <taxon>Pseudomonadota</taxon>
        <taxon>Alphaproteobacteria</taxon>
        <taxon>Caulobacterales</taxon>
        <taxon>Caulobacteraceae</taxon>
        <taxon>Caulobacter</taxon>
    </lineage>
</organism>
<proteinExistence type="predicted"/>
<dbReference type="PROSITE" id="PS51257">
    <property type="entry name" value="PROKAR_LIPOPROTEIN"/>
    <property type="match status" value="1"/>
</dbReference>
<dbReference type="Gene3D" id="2.10.109.10">
    <property type="entry name" value="Umud Fragment, subunit A"/>
    <property type="match status" value="1"/>
</dbReference>
<dbReference type="AlphaFoldDB" id="A0A258CT54"/>
<evidence type="ECO:0000313" key="2">
    <source>
        <dbReference type="EMBL" id="OYW98804.1"/>
    </source>
</evidence>
<dbReference type="InterPro" id="IPR036286">
    <property type="entry name" value="LexA/Signal_pep-like_sf"/>
</dbReference>
<gene>
    <name evidence="2" type="ORF">B7Z12_19185</name>
</gene>
<name>A0A258CT54_CAUVI</name>
<dbReference type="Proteomes" id="UP000215616">
    <property type="component" value="Unassembled WGS sequence"/>
</dbReference>
<dbReference type="SUPFAM" id="SSF51306">
    <property type="entry name" value="LexA/Signal peptidase"/>
    <property type="match status" value="1"/>
</dbReference>
<sequence length="172" mass="18477">MAAGRKLPLIAVAATGCLLVGVGGGDRFAPRLLFNTTASAPLGFYLLRPGAPVVGEWVAIKPPPDLARWLAIRHYLPLNVPLLKQVAALPGQDVCGRGGVLSIDGEPVARARASDRRGRALTPFQECRRLVAGEIMLVNAQPDSLDSRYFGPLPLVGLVGRARPLWTWEARR</sequence>
<dbReference type="EMBL" id="NCDQ01000463">
    <property type="protein sequence ID" value="OYW98804.1"/>
    <property type="molecule type" value="Genomic_DNA"/>
</dbReference>
<dbReference type="InterPro" id="IPR019533">
    <property type="entry name" value="Peptidase_S26"/>
</dbReference>
<evidence type="ECO:0000313" key="3">
    <source>
        <dbReference type="Proteomes" id="UP000215616"/>
    </source>
</evidence>
<comment type="caution">
    <text evidence="2">The sequence shown here is derived from an EMBL/GenBank/DDBJ whole genome shotgun (WGS) entry which is preliminary data.</text>
</comment>
<dbReference type="GO" id="GO:0006465">
    <property type="term" value="P:signal peptide processing"/>
    <property type="evidence" value="ECO:0007669"/>
    <property type="project" value="InterPro"/>
</dbReference>